<gene>
    <name evidence="5" type="ORF">BPS26883_02688</name>
    <name evidence="4" type="ORF">FEQ00_04535</name>
    <name evidence="3" type="ORF">WT56_30520</name>
</gene>
<dbReference type="EMBL" id="CABVPP010000016">
    <property type="protein sequence ID" value="VWB57451.1"/>
    <property type="molecule type" value="Genomic_DNA"/>
</dbReference>
<dbReference type="RefSeq" id="WP_060246429.1">
    <property type="nucleotide sequence ID" value="NZ_CABVPP010000016.1"/>
</dbReference>
<evidence type="ECO:0000313" key="8">
    <source>
        <dbReference type="Proteomes" id="UP001248067"/>
    </source>
</evidence>
<proteinExistence type="predicted"/>
<evidence type="ECO:0000313" key="5">
    <source>
        <dbReference type="EMBL" id="VWB57451.1"/>
    </source>
</evidence>
<evidence type="ECO:0000313" key="4">
    <source>
        <dbReference type="EMBL" id="MDR8756102.1"/>
    </source>
</evidence>
<keyword evidence="2" id="KW-1133">Transmembrane helix</keyword>
<reference evidence="3 6" key="1">
    <citation type="submission" date="2015-11" db="EMBL/GenBank/DDBJ databases">
        <title>Expanding the genomic diversity of Burkholderia species for the development of highly accurate diagnostics.</title>
        <authorList>
            <person name="Sahl J."/>
            <person name="Keim P."/>
            <person name="Wagner D."/>
        </authorList>
    </citation>
    <scope>NUCLEOTIDE SEQUENCE [LARGE SCALE GENOMIC DNA]</scope>
    <source>
        <strain evidence="3 6">MSMB368WGS</strain>
    </source>
</reference>
<dbReference type="GeneID" id="93169713"/>
<dbReference type="EMBL" id="VJSY01000037">
    <property type="protein sequence ID" value="MDR8756102.1"/>
    <property type="molecule type" value="Genomic_DNA"/>
</dbReference>
<dbReference type="AlphaFoldDB" id="A0A132E6W0"/>
<dbReference type="EMBL" id="LPJR01000088">
    <property type="protein sequence ID" value="KWF18267.1"/>
    <property type="molecule type" value="Genomic_DNA"/>
</dbReference>
<dbReference type="Proteomes" id="UP000062912">
    <property type="component" value="Unassembled WGS sequence"/>
</dbReference>
<feature type="compositionally biased region" description="Polar residues" evidence="1">
    <location>
        <begin position="81"/>
        <end position="90"/>
    </location>
</feature>
<dbReference type="InterPro" id="IPR046494">
    <property type="entry name" value="DUF6587"/>
</dbReference>
<evidence type="ECO:0000256" key="2">
    <source>
        <dbReference type="SAM" id="Phobius"/>
    </source>
</evidence>
<protein>
    <submittedName>
        <fullName evidence="3">Uncharacterized protein</fullName>
    </submittedName>
</protein>
<evidence type="ECO:0000313" key="7">
    <source>
        <dbReference type="Proteomes" id="UP000494162"/>
    </source>
</evidence>
<name>A0A132E6W0_9BURK</name>
<sequence>MSAGLVAQYAVIAVLVAASALFMFRKLAPKPAARCQRAVALALVRTRALRWLGHRLMPGAAAAAGCGDGCSTCGACGTDGNATPSSSGEQPLTFHSPARRR</sequence>
<feature type="region of interest" description="Disordered" evidence="1">
    <location>
        <begin position="81"/>
        <end position="101"/>
    </location>
</feature>
<keyword evidence="2" id="KW-0472">Membrane</keyword>
<keyword evidence="2" id="KW-0812">Transmembrane</keyword>
<reference evidence="4 8" key="2">
    <citation type="submission" date="2019-06" db="EMBL/GenBank/DDBJ databases">
        <title>Evolution of Burkholderia multivorans in the lungs of Cystic Fibrosis patients.</title>
        <authorList>
            <person name="Moreira L.M."/>
        </authorList>
    </citation>
    <scope>NUCLEOTIDE SEQUENCE [LARGE SCALE GENOMIC DNA]</scope>
    <source>
        <strain evidence="4 8">VC13239</strain>
    </source>
</reference>
<evidence type="ECO:0000313" key="6">
    <source>
        <dbReference type="Proteomes" id="UP000062912"/>
    </source>
</evidence>
<evidence type="ECO:0000313" key="3">
    <source>
        <dbReference type="EMBL" id="KWF18267.1"/>
    </source>
</evidence>
<evidence type="ECO:0000256" key="1">
    <source>
        <dbReference type="SAM" id="MobiDB-lite"/>
    </source>
</evidence>
<reference evidence="5 7" key="3">
    <citation type="submission" date="2019-09" db="EMBL/GenBank/DDBJ databases">
        <authorList>
            <person name="Depoorter E."/>
        </authorList>
    </citation>
    <scope>NUCLEOTIDE SEQUENCE [LARGE SCALE GENOMIC DNA]</scope>
    <source>
        <strain evidence="5">LMG 26883</strain>
    </source>
</reference>
<dbReference type="Pfam" id="PF20228">
    <property type="entry name" value="DUF6587"/>
    <property type="match status" value="1"/>
</dbReference>
<accession>A0A132E6W0</accession>
<dbReference type="Proteomes" id="UP000494162">
    <property type="component" value="Unassembled WGS sequence"/>
</dbReference>
<dbReference type="Proteomes" id="UP001248067">
    <property type="component" value="Unassembled WGS sequence"/>
</dbReference>
<keyword evidence="8" id="KW-1185">Reference proteome</keyword>
<feature type="transmembrane region" description="Helical" evidence="2">
    <location>
        <begin position="6"/>
        <end position="24"/>
    </location>
</feature>
<organism evidence="3 6">
    <name type="scientific">Burkholderia pseudomultivorans</name>
    <dbReference type="NCBI Taxonomy" id="1207504"/>
    <lineage>
        <taxon>Bacteria</taxon>
        <taxon>Pseudomonadati</taxon>
        <taxon>Pseudomonadota</taxon>
        <taxon>Betaproteobacteria</taxon>
        <taxon>Burkholderiales</taxon>
        <taxon>Burkholderiaceae</taxon>
        <taxon>Burkholderia</taxon>
        <taxon>Burkholderia cepacia complex</taxon>
    </lineage>
</organism>